<evidence type="ECO:0000313" key="10">
    <source>
        <dbReference type="EMBL" id="CZS93230.1"/>
    </source>
</evidence>
<dbReference type="PROSITE" id="PS51620">
    <property type="entry name" value="SAM_TRM61"/>
    <property type="match status" value="1"/>
</dbReference>
<dbReference type="Gene3D" id="3.40.50.150">
    <property type="entry name" value="Vaccinia Virus protein VP39"/>
    <property type="match status" value="1"/>
</dbReference>
<dbReference type="GO" id="GO:0160107">
    <property type="term" value="F:tRNA (adenine(58)-N1)-methyltransferase activity"/>
    <property type="evidence" value="ECO:0007669"/>
    <property type="project" value="UniProtKB-EC"/>
</dbReference>
<evidence type="ECO:0000256" key="4">
    <source>
        <dbReference type="ARBA" id="ARBA00022679"/>
    </source>
</evidence>
<evidence type="ECO:0000256" key="6">
    <source>
        <dbReference type="ARBA" id="ARBA00022694"/>
    </source>
</evidence>
<evidence type="ECO:0000256" key="1">
    <source>
        <dbReference type="ARBA" id="ARBA00012796"/>
    </source>
</evidence>
<comment type="caution">
    <text evidence="10">The sequence shown here is derived from an EMBL/GenBank/DDBJ whole genome shotgun (WGS) entry which is preliminary data.</text>
</comment>
<dbReference type="AlphaFoldDB" id="A0A1E1K5Q7"/>
<keyword evidence="5" id="KW-0949">S-adenosyl-L-methionine</keyword>
<dbReference type="InterPro" id="IPR014816">
    <property type="entry name" value="tRNA_MeTrfase_Gcd14"/>
</dbReference>
<dbReference type="STRING" id="914237.A0A1E1K5Q7"/>
<evidence type="ECO:0000259" key="9">
    <source>
        <dbReference type="Pfam" id="PF08704"/>
    </source>
</evidence>
<evidence type="ECO:0000313" key="11">
    <source>
        <dbReference type="Proteomes" id="UP000178129"/>
    </source>
</evidence>
<dbReference type="SUPFAM" id="SSF53335">
    <property type="entry name" value="S-adenosyl-L-methionine-dependent methyltransferases"/>
    <property type="match status" value="1"/>
</dbReference>
<feature type="domain" description="tRNA (adenine(58)-N(1))-methyltransferase catalytic subunit TRM61 C-terminal" evidence="9">
    <location>
        <begin position="212"/>
        <end position="379"/>
    </location>
</feature>
<dbReference type="GO" id="GO:0030488">
    <property type="term" value="P:tRNA methylation"/>
    <property type="evidence" value="ECO:0007669"/>
    <property type="project" value="InterPro"/>
</dbReference>
<dbReference type="InterPro" id="IPR049470">
    <property type="entry name" value="TRM61_C"/>
</dbReference>
<sequence length="465" mass="51213">MPVLQYLCPSTSRILSRTGGLPVSLYSCSSRSYSKRVVKENDIVLLKHRVNPSPPIITGKLRAGGKTVISAHNKGRDHVANDDIIGRELRDIVTSKRGTSFRILEPTLAEYTDNSPRIVTPIYSQDASLIVSLLDLHPTPPRPNDPEDTRLEIFEAGTGQGALTLHLSRAIHAANPPVPMITAYSPAENNNGQVEEDLKNERDWRAARRAVIHTLDIHPAHSAHAETVVKNFRNGLYFPNIDFHTGTIQDYLSERLETSVEPFLDHAILDLPSTQSHFEIVCKTMKPYGMLLAFCPSITQINACVLLCKKKNLPLFLEKVIEIGGTIGVGGREWDVRLVTPRASKKVIKETEDVNVPGDEVVKDRSDSDAMSIGGNESSEQIGDTSSVDSLMVCRPKVGTKVSGGGFVKDSALYLCCMIPNIVHIVFKITYALQDSETSASMVAPLQRRPAKKTSMKLNWFTGII</sequence>
<proteinExistence type="predicted"/>
<dbReference type="EC" id="2.1.1.220" evidence="1"/>
<evidence type="ECO:0000256" key="5">
    <source>
        <dbReference type="ARBA" id="ARBA00022691"/>
    </source>
</evidence>
<evidence type="ECO:0000256" key="2">
    <source>
        <dbReference type="ARBA" id="ARBA00015963"/>
    </source>
</evidence>
<protein>
    <recommendedName>
        <fullName evidence="2">tRNA (adenine(58)-N(1))-methyltransferase catalytic subunit TRM61</fullName>
        <ecNumber evidence="1">2.1.1.220</ecNumber>
    </recommendedName>
    <alternativeName>
        <fullName evidence="7">tRNA(m1A58)-methyltransferase subunit TRM61</fullName>
    </alternativeName>
</protein>
<dbReference type="PANTHER" id="PTHR12133:SF1">
    <property type="entry name" value="TRNA (ADENINE(58)-N(1))-METHYLTRANSFERASE, MITOCHONDRIAL"/>
    <property type="match status" value="1"/>
</dbReference>
<organism evidence="10 11">
    <name type="scientific">Rhynchosporium graminicola</name>
    <dbReference type="NCBI Taxonomy" id="2792576"/>
    <lineage>
        <taxon>Eukaryota</taxon>
        <taxon>Fungi</taxon>
        <taxon>Dikarya</taxon>
        <taxon>Ascomycota</taxon>
        <taxon>Pezizomycotina</taxon>
        <taxon>Leotiomycetes</taxon>
        <taxon>Helotiales</taxon>
        <taxon>Ploettnerulaceae</taxon>
        <taxon>Rhynchosporium</taxon>
    </lineage>
</organism>
<dbReference type="Pfam" id="PF08704">
    <property type="entry name" value="GCD14"/>
    <property type="match status" value="1"/>
</dbReference>
<gene>
    <name evidence="10" type="ORF">RCO7_07790</name>
</gene>
<dbReference type="InterPro" id="IPR029063">
    <property type="entry name" value="SAM-dependent_MTases_sf"/>
</dbReference>
<keyword evidence="11" id="KW-1185">Reference proteome</keyword>
<evidence type="ECO:0000256" key="7">
    <source>
        <dbReference type="ARBA" id="ARBA00033309"/>
    </source>
</evidence>
<keyword evidence="4" id="KW-0808">Transferase</keyword>
<dbReference type="GO" id="GO:0031515">
    <property type="term" value="C:tRNA (m1A) methyltransferase complex"/>
    <property type="evidence" value="ECO:0007669"/>
    <property type="project" value="InterPro"/>
</dbReference>
<evidence type="ECO:0000256" key="8">
    <source>
        <dbReference type="SAM" id="MobiDB-lite"/>
    </source>
</evidence>
<dbReference type="InParanoid" id="A0A1E1K5Q7"/>
<accession>A0A1E1K5Q7</accession>
<name>A0A1E1K5Q7_9HELO</name>
<keyword evidence="3" id="KW-0489">Methyltransferase</keyword>
<keyword evidence="6" id="KW-0819">tRNA processing</keyword>
<feature type="region of interest" description="Disordered" evidence="8">
    <location>
        <begin position="359"/>
        <end position="383"/>
    </location>
</feature>
<dbReference type="EMBL" id="FJUW01000007">
    <property type="protein sequence ID" value="CZS93230.1"/>
    <property type="molecule type" value="Genomic_DNA"/>
</dbReference>
<reference evidence="11" key="1">
    <citation type="submission" date="2016-03" db="EMBL/GenBank/DDBJ databases">
        <authorList>
            <person name="Ploux O."/>
        </authorList>
    </citation>
    <scope>NUCLEOTIDE SEQUENCE [LARGE SCALE GENOMIC DNA]</scope>
    <source>
        <strain evidence="11">UK7</strain>
    </source>
</reference>
<dbReference type="GO" id="GO:0005739">
    <property type="term" value="C:mitochondrion"/>
    <property type="evidence" value="ECO:0007669"/>
    <property type="project" value="TreeGrafter"/>
</dbReference>
<dbReference type="PANTHER" id="PTHR12133">
    <property type="entry name" value="TRNA (ADENINE(58)-N(1))-METHYLTRANSFERASE"/>
    <property type="match status" value="1"/>
</dbReference>
<evidence type="ECO:0000256" key="3">
    <source>
        <dbReference type="ARBA" id="ARBA00022603"/>
    </source>
</evidence>
<dbReference type="Proteomes" id="UP000178129">
    <property type="component" value="Unassembled WGS sequence"/>
</dbReference>